<proteinExistence type="predicted"/>
<dbReference type="EMBL" id="AGNL01032472">
    <property type="protein sequence ID" value="EJK56085.1"/>
    <property type="molecule type" value="Genomic_DNA"/>
</dbReference>
<dbReference type="Proteomes" id="UP000266841">
    <property type="component" value="Unassembled WGS sequence"/>
</dbReference>
<evidence type="ECO:0000313" key="2">
    <source>
        <dbReference type="Proteomes" id="UP000266841"/>
    </source>
</evidence>
<reference evidence="1 2" key="1">
    <citation type="journal article" date="2012" name="Genome Biol.">
        <title>Genome and low-iron response of an oceanic diatom adapted to chronic iron limitation.</title>
        <authorList>
            <person name="Lommer M."/>
            <person name="Specht M."/>
            <person name="Roy A.S."/>
            <person name="Kraemer L."/>
            <person name="Andreson R."/>
            <person name="Gutowska M.A."/>
            <person name="Wolf J."/>
            <person name="Bergner S.V."/>
            <person name="Schilhabel M.B."/>
            <person name="Klostermeier U.C."/>
            <person name="Beiko R.G."/>
            <person name="Rosenstiel P."/>
            <person name="Hippler M."/>
            <person name="Laroche J."/>
        </authorList>
    </citation>
    <scope>NUCLEOTIDE SEQUENCE [LARGE SCALE GENOMIC DNA]</scope>
    <source>
        <strain evidence="1 2">CCMP1005</strain>
    </source>
</reference>
<gene>
    <name evidence="1" type="ORF">THAOC_24093</name>
</gene>
<feature type="non-terminal residue" evidence="1">
    <location>
        <position position="1"/>
    </location>
</feature>
<comment type="caution">
    <text evidence="1">The sequence shown here is derived from an EMBL/GenBank/DDBJ whole genome shotgun (WGS) entry which is preliminary data.</text>
</comment>
<evidence type="ECO:0000313" key="1">
    <source>
        <dbReference type="EMBL" id="EJK56085.1"/>
    </source>
</evidence>
<name>K0RSU8_THAOC</name>
<accession>K0RSU8</accession>
<sequence>LRVRVPKALKRVATTALPQTAADSALASSFAF</sequence>
<keyword evidence="2" id="KW-1185">Reference proteome</keyword>
<protein>
    <submittedName>
        <fullName evidence="1">Uncharacterized protein</fullName>
    </submittedName>
</protein>
<dbReference type="AlphaFoldDB" id="K0RSU8"/>
<organism evidence="1 2">
    <name type="scientific">Thalassiosira oceanica</name>
    <name type="common">Marine diatom</name>
    <dbReference type="NCBI Taxonomy" id="159749"/>
    <lineage>
        <taxon>Eukaryota</taxon>
        <taxon>Sar</taxon>
        <taxon>Stramenopiles</taxon>
        <taxon>Ochrophyta</taxon>
        <taxon>Bacillariophyta</taxon>
        <taxon>Coscinodiscophyceae</taxon>
        <taxon>Thalassiosirophycidae</taxon>
        <taxon>Thalassiosirales</taxon>
        <taxon>Thalassiosiraceae</taxon>
        <taxon>Thalassiosira</taxon>
    </lineage>
</organism>